<reference evidence="1 2" key="1">
    <citation type="submission" date="2016-04" db="EMBL/GenBank/DDBJ databases">
        <authorList>
            <person name="Qiu J."/>
        </authorList>
    </citation>
    <scope>NUCLEOTIDE SEQUENCE [LARGE SCALE GENOMIC DNA]</scope>
    <source>
        <strain evidence="1 2">JQ581</strain>
    </source>
</reference>
<name>A0AAP9MXX7_PSEPU</name>
<dbReference type="AlphaFoldDB" id="A0AAP9MXX7"/>
<proteinExistence type="predicted"/>
<protein>
    <recommendedName>
        <fullName evidence="3">Imidazoleglycerol-phosphate synthase</fullName>
    </recommendedName>
</protein>
<evidence type="ECO:0000313" key="1">
    <source>
        <dbReference type="EMBL" id="QJQ09301.1"/>
    </source>
</evidence>
<organism evidence="1 2">
    <name type="scientific">Pseudomonas putida</name>
    <name type="common">Arthrobacter siderocapsulatus</name>
    <dbReference type="NCBI Taxonomy" id="303"/>
    <lineage>
        <taxon>Bacteria</taxon>
        <taxon>Pseudomonadati</taxon>
        <taxon>Pseudomonadota</taxon>
        <taxon>Gammaproteobacteria</taxon>
        <taxon>Pseudomonadales</taxon>
        <taxon>Pseudomonadaceae</taxon>
        <taxon>Pseudomonas</taxon>
    </lineage>
</organism>
<dbReference type="Proteomes" id="UP000076857">
    <property type="component" value="Chromosome"/>
</dbReference>
<evidence type="ECO:0008006" key="3">
    <source>
        <dbReference type="Google" id="ProtNLM"/>
    </source>
</evidence>
<accession>A0AAP9MXX7</accession>
<sequence length="825" mass="90051">MNSKIPALTQASSPQSLDEFLEEMEKGPQTFKWDALLVFDRFAANKLLTQEYIDRIGIEDEFFPTLPDDTVKVGNGIEHVLIGLELDKPLLSFENANILDPLGKLQMRLVGGKHLEVMERYLEGEPVRVVNALKVYNAATFGLLDMNIRLLQAQGSVEGNGKVLLDVDKAFDHMFSGGGTDLEKQQLGIYFKQVFATWREKNVNFTQFPLSEIVVSEGSLFNPGQFRLGTHTAQGGDVLGSENYGNGAVVVFVAMKDSKAGDMPSSNGALLYMLPDAANLYTSNLVLSQKFITEVIRSGLNKFEWIKGKFDVAPLPGERYKLVANASVTTHVPFQYSDLGSGGTVRPWRWKLSVDGVNPQLFTMGDELVFEGRSLKARWHSTSNVGGVVRWTQTGNNDAGHTRTLGIHATASIDASYTFTLSDAGLLKFKLADDFKVTVDISIEDNWGDGDAADDAKANSRALIGELESTLKVAFRKNAEEIMDIEFEVDALRLNNLLFRGENVVDPRDVSMPTDLTLLGNLAPKRTSLVISPSEPIVASGQVIEFTAESELGGVTWKVENLPGEEGETGEFSDSSNGRYTAPSDLALRAEGHRRLIVTATRGDLVSRVLVSVVPSQVTVNPWVAVVNVGMSHSLSAATPHPGGLTWDTPKLGAIAPDDDLLNPGGYKYTAPVKLPEREADDPLYHISLRLDSVTVHPAAGGPAATIDMLVVGSKNANYWLEPKGLPDGRVELPFYKTHREDGKIAVPEPVEWTVLRGSGIVDQATRVYTPAPNNSEQFVIIAAFYNDGESTDTVDYVVLPMPLVPVQRYAEILNPAIKEVCDGE</sequence>
<dbReference type="EMBL" id="CP050951">
    <property type="protein sequence ID" value="QJQ09301.1"/>
    <property type="molecule type" value="Genomic_DNA"/>
</dbReference>
<evidence type="ECO:0000313" key="2">
    <source>
        <dbReference type="Proteomes" id="UP000076857"/>
    </source>
</evidence>
<dbReference type="RefSeq" id="WP_063426266.1">
    <property type="nucleotide sequence ID" value="NZ_CP050951.1"/>
</dbReference>
<reference evidence="1 2" key="2">
    <citation type="submission" date="2020-04" db="EMBL/GenBank/DDBJ databases">
        <title>Complete genome sequence of Pseudomonas putida strain JQ581.</title>
        <authorList>
            <person name="Mu Y."/>
        </authorList>
    </citation>
    <scope>NUCLEOTIDE SEQUENCE [LARGE SCALE GENOMIC DNA]</scope>
    <source>
        <strain evidence="1 2">JQ581</strain>
    </source>
</reference>
<gene>
    <name evidence="1" type="ORF">A3L25_007655</name>
</gene>